<name>A0A182NES3_9DIPT</name>
<sequence>MRLSWSFLRLVLLLGCWVMGSFLLEQATGEQAEDIARSLGVADVNDWDIRSLYRVRFQHITKRPPPAQRAVERKSKLATRWAALRERLADFFPSRHTNPRTVVTFDKIATDFVNVGIVKLAKALDPPKSTPKSRTGKKTKATTVEPARQQDVSDVEPVDVPEPTKLPRADGRPKRRVTLLLDLPDFDLQDFAGEVLEEDVDEETRQTVPGSASTPRYPSLPEAPQKLVAESPCAGDVGTYGGEPESTAGGSAYLSRRKRGWSWSSGTTKKVTKRPIGWSFDSKQQQQQQKPVQKYYPTQQTHYVPPQQKHYVPSVQEPYQPSSITVNFGRPTKSLTRQLVKAAFVVGVAGAASAYAKPVRPSTKSPAQREEEREKRRQQRLSRRSTTTTAIAPTTEVDGGNLTTTTTTAVPLAASELIPVVVQDANKLLQIVYVRRDQIPPGGMPIAIPQIPFPAVGPSPPTAAAP</sequence>
<reference evidence="4" key="1">
    <citation type="submission" date="2013-03" db="EMBL/GenBank/DDBJ databases">
        <title>The Genome Sequence of Anopheles dirus WRAIR2.</title>
        <authorList>
            <consortium name="The Broad Institute Genomics Platform"/>
            <person name="Neafsey D.E."/>
            <person name="Walton C."/>
            <person name="Walker B."/>
            <person name="Young S.K."/>
            <person name="Zeng Q."/>
            <person name="Gargeya S."/>
            <person name="Fitzgerald M."/>
            <person name="Haas B."/>
            <person name="Abouelleil A."/>
            <person name="Allen A.W."/>
            <person name="Alvarado L."/>
            <person name="Arachchi H.M."/>
            <person name="Berlin A.M."/>
            <person name="Chapman S.B."/>
            <person name="Gainer-Dewar J."/>
            <person name="Goldberg J."/>
            <person name="Griggs A."/>
            <person name="Gujja S."/>
            <person name="Hansen M."/>
            <person name="Howarth C."/>
            <person name="Imamovic A."/>
            <person name="Ireland A."/>
            <person name="Larimer J."/>
            <person name="McCowan C."/>
            <person name="Murphy C."/>
            <person name="Pearson M."/>
            <person name="Poon T.W."/>
            <person name="Priest M."/>
            <person name="Roberts A."/>
            <person name="Saif S."/>
            <person name="Shea T."/>
            <person name="Sisk P."/>
            <person name="Sykes S."/>
            <person name="Wortman J."/>
            <person name="Nusbaum C."/>
            <person name="Birren B."/>
        </authorList>
    </citation>
    <scope>NUCLEOTIDE SEQUENCE [LARGE SCALE GENOMIC DNA]</scope>
    <source>
        <strain evidence="4">WRAIR2</strain>
    </source>
</reference>
<feature type="region of interest" description="Disordered" evidence="1">
    <location>
        <begin position="125"/>
        <end position="171"/>
    </location>
</feature>
<feature type="region of interest" description="Disordered" evidence="1">
    <location>
        <begin position="274"/>
        <end position="295"/>
    </location>
</feature>
<proteinExistence type="predicted"/>
<evidence type="ECO:0000313" key="3">
    <source>
        <dbReference type="EnsemblMetazoa" id="ADIR006145-PA"/>
    </source>
</evidence>
<accession>A0A182NES3</accession>
<feature type="region of interest" description="Disordered" evidence="1">
    <location>
        <begin position="197"/>
        <end position="259"/>
    </location>
</feature>
<feature type="compositionally biased region" description="Low complexity" evidence="1">
    <location>
        <begin position="283"/>
        <end position="295"/>
    </location>
</feature>
<feature type="chain" id="PRO_5008129823" evidence="2">
    <location>
        <begin position="24"/>
        <end position="466"/>
    </location>
</feature>
<evidence type="ECO:0000256" key="2">
    <source>
        <dbReference type="SAM" id="SignalP"/>
    </source>
</evidence>
<dbReference type="Proteomes" id="UP000075884">
    <property type="component" value="Unassembled WGS sequence"/>
</dbReference>
<protein>
    <submittedName>
        <fullName evidence="3">Uncharacterized protein</fullName>
    </submittedName>
</protein>
<dbReference type="AlphaFoldDB" id="A0A182NES3"/>
<feature type="compositionally biased region" description="Polar residues" evidence="1">
    <location>
        <begin position="206"/>
        <end position="216"/>
    </location>
</feature>
<dbReference type="VEuPathDB" id="VectorBase:ADIR006145"/>
<keyword evidence="2" id="KW-0732">Signal</keyword>
<reference evidence="3" key="2">
    <citation type="submission" date="2020-05" db="UniProtKB">
        <authorList>
            <consortium name="EnsemblMetazoa"/>
        </authorList>
    </citation>
    <scope>IDENTIFICATION</scope>
    <source>
        <strain evidence="3">WRAIR2</strain>
    </source>
</reference>
<feature type="signal peptide" evidence="2">
    <location>
        <begin position="1"/>
        <end position="23"/>
    </location>
</feature>
<evidence type="ECO:0000313" key="4">
    <source>
        <dbReference type="Proteomes" id="UP000075884"/>
    </source>
</evidence>
<feature type="region of interest" description="Disordered" evidence="1">
    <location>
        <begin position="355"/>
        <end position="402"/>
    </location>
</feature>
<evidence type="ECO:0000256" key="1">
    <source>
        <dbReference type="SAM" id="MobiDB-lite"/>
    </source>
</evidence>
<dbReference type="EnsemblMetazoa" id="ADIR006145-RA">
    <property type="protein sequence ID" value="ADIR006145-PA"/>
    <property type="gene ID" value="ADIR006145"/>
</dbReference>
<organism evidence="3 4">
    <name type="scientific">Anopheles dirus</name>
    <dbReference type="NCBI Taxonomy" id="7168"/>
    <lineage>
        <taxon>Eukaryota</taxon>
        <taxon>Metazoa</taxon>
        <taxon>Ecdysozoa</taxon>
        <taxon>Arthropoda</taxon>
        <taxon>Hexapoda</taxon>
        <taxon>Insecta</taxon>
        <taxon>Pterygota</taxon>
        <taxon>Neoptera</taxon>
        <taxon>Endopterygota</taxon>
        <taxon>Diptera</taxon>
        <taxon>Nematocera</taxon>
        <taxon>Culicoidea</taxon>
        <taxon>Culicidae</taxon>
        <taxon>Anophelinae</taxon>
        <taxon>Anopheles</taxon>
    </lineage>
</organism>
<keyword evidence="4" id="KW-1185">Reference proteome</keyword>